<name>A0A1S9RUN8_PENBI</name>
<sequence>MTDAIFPLAGVEHGKRILVSVIESRARNVSSKPWVSLPVNEQDLSQGYKDVSFWQLNNYANHAANWLRENLPQTLDEFQCFAYAGPKDLRYSILAVAAAKLQKVMVMPSPLITPEAQNRILSVKNCKIYLRPASMADKVAEILKETHGFQVITVPEIEEIMKEEEAPVFTYPKSWEEGKDDPWLVFHTSGTTGNPKPLTWSHGMMAVSDIMASLPDLELSVLHKFAQDRWYTPLPSLHLVGTVMVLAMTSFLESTIVIGPAVQPSANLVVDILHYGRVDGALMIPSLIEELCLTDTGLQSLRNLKCLLYTGAPLNAKAGEKLVSHVHIAPMAGSTEGGLFLTKLHDKKDAWDYIIFQAHASAELVPRFDKLHELVFVRRPGCLVPLVFQVKPDLERFETNDMLVEHPVHKGLWKFIGRGDDYVNFSHGDGMHASLIEAEIENHPAVKAALIGENGRPAPVLLVELVPNAVADSEKSKFAASLQPFIENANVRCHDCVKLSLDRLILARHEKPFVRNVKGGVVRMQTLALYKDEISAMFV</sequence>
<dbReference type="Pfam" id="PF23562">
    <property type="entry name" value="AMP-binding_C_3"/>
    <property type="match status" value="1"/>
</dbReference>
<feature type="domain" description="AMP-dependent synthetase/ligase" evidence="3">
    <location>
        <begin position="46"/>
        <end position="342"/>
    </location>
</feature>
<dbReference type="Gene3D" id="3.40.50.12780">
    <property type="entry name" value="N-terminal domain of ligase-like"/>
    <property type="match status" value="1"/>
</dbReference>
<dbReference type="AlphaFoldDB" id="A0A1S9RUN8"/>
<keyword evidence="2" id="KW-0597">Phosphoprotein</keyword>
<accession>A0A1S9RUN8</accession>
<dbReference type="Pfam" id="PF00501">
    <property type="entry name" value="AMP-binding"/>
    <property type="match status" value="1"/>
</dbReference>
<evidence type="ECO:0000256" key="1">
    <source>
        <dbReference type="ARBA" id="ARBA00022450"/>
    </source>
</evidence>
<dbReference type="EMBL" id="LJBN01000116">
    <property type="protein sequence ID" value="OOQ89010.1"/>
    <property type="molecule type" value="Genomic_DNA"/>
</dbReference>
<dbReference type="PANTHER" id="PTHR43439:SF2">
    <property type="entry name" value="ENZYME, PUTATIVE (JCVI)-RELATED"/>
    <property type="match status" value="1"/>
</dbReference>
<gene>
    <name evidence="4" type="ORF">PEBR_10251</name>
</gene>
<dbReference type="InterPro" id="IPR000873">
    <property type="entry name" value="AMP-dep_synth/lig_dom"/>
</dbReference>
<dbReference type="InterPro" id="IPR020845">
    <property type="entry name" value="AMP-binding_CS"/>
</dbReference>
<dbReference type="PANTHER" id="PTHR43439">
    <property type="entry name" value="PHENYLACETATE-COENZYME A LIGASE"/>
    <property type="match status" value="1"/>
</dbReference>
<keyword evidence="1" id="KW-0596">Phosphopantetheine</keyword>
<dbReference type="PROSITE" id="PS00455">
    <property type="entry name" value="AMP_BINDING"/>
    <property type="match status" value="1"/>
</dbReference>
<evidence type="ECO:0000313" key="5">
    <source>
        <dbReference type="Proteomes" id="UP000190744"/>
    </source>
</evidence>
<dbReference type="Proteomes" id="UP000190744">
    <property type="component" value="Unassembled WGS sequence"/>
</dbReference>
<reference evidence="5" key="1">
    <citation type="submission" date="2015-09" db="EMBL/GenBank/DDBJ databases">
        <authorList>
            <person name="Fill T.P."/>
            <person name="Baretta J.F."/>
            <person name="de Almeida L.G."/>
            <person name="Rocha M."/>
            <person name="de Souza D.H."/>
            <person name="Malavazi I."/>
            <person name="Cerdeira L.T."/>
            <person name="Hong H."/>
            <person name="Samborskyy M."/>
            <person name="de Vasconcelos A.T."/>
            <person name="Leadlay P."/>
            <person name="Rodrigues-Filho E."/>
        </authorList>
    </citation>
    <scope>NUCLEOTIDE SEQUENCE [LARGE SCALE GENOMIC DNA]</scope>
    <source>
        <strain evidence="5">LaBioMMi 136</strain>
    </source>
</reference>
<proteinExistence type="predicted"/>
<evidence type="ECO:0000259" key="3">
    <source>
        <dbReference type="Pfam" id="PF00501"/>
    </source>
</evidence>
<dbReference type="InterPro" id="IPR042099">
    <property type="entry name" value="ANL_N_sf"/>
</dbReference>
<comment type="caution">
    <text evidence="4">The sequence shown here is derived from an EMBL/GenBank/DDBJ whole genome shotgun (WGS) entry which is preliminary data.</text>
</comment>
<organism evidence="4 5">
    <name type="scientific">Penicillium brasilianum</name>
    <dbReference type="NCBI Taxonomy" id="104259"/>
    <lineage>
        <taxon>Eukaryota</taxon>
        <taxon>Fungi</taxon>
        <taxon>Dikarya</taxon>
        <taxon>Ascomycota</taxon>
        <taxon>Pezizomycotina</taxon>
        <taxon>Eurotiomycetes</taxon>
        <taxon>Eurotiomycetidae</taxon>
        <taxon>Eurotiales</taxon>
        <taxon>Aspergillaceae</taxon>
        <taxon>Penicillium</taxon>
    </lineage>
</organism>
<evidence type="ECO:0000313" key="4">
    <source>
        <dbReference type="EMBL" id="OOQ89010.1"/>
    </source>
</evidence>
<dbReference type="SUPFAM" id="SSF56801">
    <property type="entry name" value="Acetyl-CoA synthetase-like"/>
    <property type="match status" value="1"/>
</dbReference>
<protein>
    <submittedName>
        <fullName evidence="4">Putative AMP-binding enzyme</fullName>
    </submittedName>
</protein>
<evidence type="ECO:0000256" key="2">
    <source>
        <dbReference type="ARBA" id="ARBA00022553"/>
    </source>
</evidence>
<dbReference type="InterPro" id="IPR051414">
    <property type="entry name" value="Adenylate-forming_Reductase"/>
</dbReference>